<reference evidence="2 3" key="1">
    <citation type="submission" date="2015-06" db="EMBL/GenBank/DDBJ databases">
        <title>Comparative genome analysis of nirS-carrying Bradyrhizobium sp. strains.</title>
        <authorList>
            <person name="Ishii S."/>
            <person name="Jang J."/>
            <person name="Nishizawa T."/>
            <person name="Senoo K."/>
        </authorList>
    </citation>
    <scope>NUCLEOTIDE SEQUENCE [LARGE SCALE GENOMIC DNA]</scope>
    <source>
        <strain evidence="2 3">TSA1</strain>
    </source>
</reference>
<feature type="transmembrane region" description="Helical" evidence="1">
    <location>
        <begin position="38"/>
        <end position="56"/>
    </location>
</feature>
<keyword evidence="1" id="KW-0472">Membrane</keyword>
<protein>
    <submittedName>
        <fullName evidence="2">Uncharacterized protein</fullName>
    </submittedName>
</protein>
<dbReference type="RefSeq" id="WP_100175825.1">
    <property type="nucleotide sequence ID" value="NZ_LFJC01000003.1"/>
</dbReference>
<sequence length="230" mass="25924">MENYPFRDLPFIGVPIFLAMLYYAIFEMRKQHGREIYLIWYIFSFCFLIFLALGYGSGTQERHMLAENVEQMLGSSRSIFRPVYHALTDFDGEMKLLATLFGIVVGPQIMAYLLSGISGSASPPVFISQVTNVVEWSYIKFMAGLGGVILGSSSAAIITSMKFDWGDIGSGLAPIAMSFTYASVKCSTADRETEFLRIFRKVHRYCTRHAQVERARISSQNDNDRDRGPT</sequence>
<evidence type="ECO:0000256" key="1">
    <source>
        <dbReference type="SAM" id="Phobius"/>
    </source>
</evidence>
<feature type="transmembrane region" description="Helical" evidence="1">
    <location>
        <begin position="138"/>
        <end position="158"/>
    </location>
</feature>
<organism evidence="2 3">
    <name type="scientific">Bradyrhizobium nitroreducens</name>
    <dbReference type="NCBI Taxonomy" id="709803"/>
    <lineage>
        <taxon>Bacteria</taxon>
        <taxon>Pseudomonadati</taxon>
        <taxon>Pseudomonadota</taxon>
        <taxon>Alphaproteobacteria</taxon>
        <taxon>Hyphomicrobiales</taxon>
        <taxon>Nitrobacteraceae</taxon>
        <taxon>Bradyrhizobium</taxon>
    </lineage>
</organism>
<keyword evidence="1" id="KW-0812">Transmembrane</keyword>
<proteinExistence type="predicted"/>
<dbReference type="Proteomes" id="UP000228930">
    <property type="component" value="Unassembled WGS sequence"/>
</dbReference>
<gene>
    <name evidence="2" type="ORF">TSA1_07390</name>
</gene>
<dbReference type="EMBL" id="LFJC01000003">
    <property type="protein sequence ID" value="PIT00606.1"/>
    <property type="molecule type" value="Genomic_DNA"/>
</dbReference>
<evidence type="ECO:0000313" key="2">
    <source>
        <dbReference type="EMBL" id="PIT00606.1"/>
    </source>
</evidence>
<keyword evidence="3" id="KW-1185">Reference proteome</keyword>
<dbReference type="AlphaFoldDB" id="A0A2M6U7M8"/>
<name>A0A2M6U7M8_9BRAD</name>
<accession>A0A2M6U7M8</accession>
<keyword evidence="1" id="KW-1133">Transmembrane helix</keyword>
<feature type="transmembrane region" description="Helical" evidence="1">
    <location>
        <begin position="9"/>
        <end position="26"/>
    </location>
</feature>
<evidence type="ECO:0000313" key="3">
    <source>
        <dbReference type="Proteomes" id="UP000228930"/>
    </source>
</evidence>
<comment type="caution">
    <text evidence="2">The sequence shown here is derived from an EMBL/GenBank/DDBJ whole genome shotgun (WGS) entry which is preliminary data.</text>
</comment>
<feature type="transmembrane region" description="Helical" evidence="1">
    <location>
        <begin position="96"/>
        <end position="118"/>
    </location>
</feature>